<dbReference type="KEGG" id="amuc:Pan181_29540"/>
<keyword evidence="2" id="KW-1185">Reference proteome</keyword>
<dbReference type="EMBL" id="CP036278">
    <property type="protein sequence ID" value="QDU56744.1"/>
    <property type="molecule type" value="Genomic_DNA"/>
</dbReference>
<protein>
    <submittedName>
        <fullName evidence="1">Uncharacterized protein</fullName>
    </submittedName>
</protein>
<dbReference type="OrthoDB" id="9857120at2"/>
<evidence type="ECO:0000313" key="1">
    <source>
        <dbReference type="EMBL" id="QDU56744.1"/>
    </source>
</evidence>
<gene>
    <name evidence="1" type="ORF">Pan181_29540</name>
</gene>
<sequence length="321" mass="35993">MNGIRDTRALCSEFAKGRSLLASGLALLGMDSVEEVDAFLADRQSRTGLFTGDPPTDHPDWLKFYTHPAYLEKQLFRGLLGEEEGDEARALLKLLRNPQTGTEEAQRELFALLVGLLTPMSYDKADDVSDALASLLELPEMEEEANDDNDIPPAFAFYLWIWIPCWLVYGCEVPQLLKRVKEGGAAAADAVEALVRLDHTSARMRYVKKWVEEQPGDRQPMVRVWKTSTPFRKPRKNTAALGICSAWVAGITNLIDDRPDAGELKELCIDLSESRADDIAELCLSKTNDDFGRMIRQYLSKLSMLAPPDKNWIETIRGCAR</sequence>
<organism evidence="1 2">
    <name type="scientific">Aeoliella mucimassa</name>
    <dbReference type="NCBI Taxonomy" id="2527972"/>
    <lineage>
        <taxon>Bacteria</taxon>
        <taxon>Pseudomonadati</taxon>
        <taxon>Planctomycetota</taxon>
        <taxon>Planctomycetia</taxon>
        <taxon>Pirellulales</taxon>
        <taxon>Lacipirellulaceae</taxon>
        <taxon>Aeoliella</taxon>
    </lineage>
</organism>
<evidence type="ECO:0000313" key="2">
    <source>
        <dbReference type="Proteomes" id="UP000315750"/>
    </source>
</evidence>
<dbReference type="Proteomes" id="UP000315750">
    <property type="component" value="Chromosome"/>
</dbReference>
<proteinExistence type="predicted"/>
<dbReference type="AlphaFoldDB" id="A0A518APU6"/>
<accession>A0A518APU6</accession>
<name>A0A518APU6_9BACT</name>
<reference evidence="1 2" key="1">
    <citation type="submission" date="2019-02" db="EMBL/GenBank/DDBJ databases">
        <title>Deep-cultivation of Planctomycetes and their phenomic and genomic characterization uncovers novel biology.</title>
        <authorList>
            <person name="Wiegand S."/>
            <person name="Jogler M."/>
            <person name="Boedeker C."/>
            <person name="Pinto D."/>
            <person name="Vollmers J."/>
            <person name="Rivas-Marin E."/>
            <person name="Kohn T."/>
            <person name="Peeters S.H."/>
            <person name="Heuer A."/>
            <person name="Rast P."/>
            <person name="Oberbeckmann S."/>
            <person name="Bunk B."/>
            <person name="Jeske O."/>
            <person name="Meyerdierks A."/>
            <person name="Storesund J.E."/>
            <person name="Kallscheuer N."/>
            <person name="Luecker S."/>
            <person name="Lage O.M."/>
            <person name="Pohl T."/>
            <person name="Merkel B.J."/>
            <person name="Hornburger P."/>
            <person name="Mueller R.-W."/>
            <person name="Bruemmer F."/>
            <person name="Labrenz M."/>
            <person name="Spormann A.M."/>
            <person name="Op den Camp H."/>
            <person name="Overmann J."/>
            <person name="Amann R."/>
            <person name="Jetten M.S.M."/>
            <person name="Mascher T."/>
            <person name="Medema M.H."/>
            <person name="Devos D.P."/>
            <person name="Kaster A.-K."/>
            <person name="Ovreas L."/>
            <person name="Rohde M."/>
            <person name="Galperin M.Y."/>
            <person name="Jogler C."/>
        </authorList>
    </citation>
    <scope>NUCLEOTIDE SEQUENCE [LARGE SCALE GENOMIC DNA]</scope>
    <source>
        <strain evidence="1 2">Pan181</strain>
    </source>
</reference>
<dbReference type="RefSeq" id="WP_145247436.1">
    <property type="nucleotide sequence ID" value="NZ_CP036278.1"/>
</dbReference>